<dbReference type="GO" id="GO:0016491">
    <property type="term" value="F:oxidoreductase activity"/>
    <property type="evidence" value="ECO:0007669"/>
    <property type="project" value="UniProtKB-KW"/>
</dbReference>
<dbReference type="EMBL" id="ML119649">
    <property type="protein sequence ID" value="RPA86508.1"/>
    <property type="molecule type" value="Genomic_DNA"/>
</dbReference>
<dbReference type="OrthoDB" id="37537at2759"/>
<evidence type="ECO:0000313" key="4">
    <source>
        <dbReference type="Proteomes" id="UP000275078"/>
    </source>
</evidence>
<evidence type="ECO:0000313" key="3">
    <source>
        <dbReference type="EMBL" id="RPA86508.1"/>
    </source>
</evidence>
<dbReference type="STRING" id="1160509.A0A3N4IP50"/>
<sequence>MPDPPSIPTRKLGRNGPEIPAIGFGTMGLSCFYGKVPEDDERLKLLDHAHEIGQRHWDTADGYVDSEDLLGKWFATRPGKRKDIFLATKFAYRADPTNPRGFRIDSSPEYAKEAWEKSSKRLGVDVIDLFYVHRVTPNIPIEHTMKGMAELVAEGKIRYVGLSEVSASTLRRAHAVHPVAAVQVEYSPFSREIESNGVLEVARELGIAIVAYSPLGRGFFAKQFVNPQELSEDDFRRSVPKFQGEALEKNLQLVKKFEAVAEKKNATPGQVTLAWLLAQGEEVIPIPGTRRVKYLEENLAAVNLVLTDEEVRELRDAVDNAEYAGGRYESSLEDLLYADTVALGHSN</sequence>
<name>A0A3N4IP50_ASCIM</name>
<keyword evidence="4" id="KW-1185">Reference proteome</keyword>
<keyword evidence="1" id="KW-0560">Oxidoreductase</keyword>
<reference evidence="3 4" key="1">
    <citation type="journal article" date="2018" name="Nat. Ecol. Evol.">
        <title>Pezizomycetes genomes reveal the molecular basis of ectomycorrhizal truffle lifestyle.</title>
        <authorList>
            <person name="Murat C."/>
            <person name="Payen T."/>
            <person name="Noel B."/>
            <person name="Kuo A."/>
            <person name="Morin E."/>
            <person name="Chen J."/>
            <person name="Kohler A."/>
            <person name="Krizsan K."/>
            <person name="Balestrini R."/>
            <person name="Da Silva C."/>
            <person name="Montanini B."/>
            <person name="Hainaut M."/>
            <person name="Levati E."/>
            <person name="Barry K.W."/>
            <person name="Belfiori B."/>
            <person name="Cichocki N."/>
            <person name="Clum A."/>
            <person name="Dockter R.B."/>
            <person name="Fauchery L."/>
            <person name="Guy J."/>
            <person name="Iotti M."/>
            <person name="Le Tacon F."/>
            <person name="Lindquist E.A."/>
            <person name="Lipzen A."/>
            <person name="Malagnac F."/>
            <person name="Mello A."/>
            <person name="Molinier V."/>
            <person name="Miyauchi S."/>
            <person name="Poulain J."/>
            <person name="Riccioni C."/>
            <person name="Rubini A."/>
            <person name="Sitrit Y."/>
            <person name="Splivallo R."/>
            <person name="Traeger S."/>
            <person name="Wang M."/>
            <person name="Zifcakova L."/>
            <person name="Wipf D."/>
            <person name="Zambonelli A."/>
            <person name="Paolocci F."/>
            <person name="Nowrousian M."/>
            <person name="Ottonello S."/>
            <person name="Baldrian P."/>
            <person name="Spatafora J.W."/>
            <person name="Henrissat B."/>
            <person name="Nagy L.G."/>
            <person name="Aury J.M."/>
            <person name="Wincker P."/>
            <person name="Grigoriev I.V."/>
            <person name="Bonfante P."/>
            <person name="Martin F.M."/>
        </authorList>
    </citation>
    <scope>NUCLEOTIDE SEQUENCE [LARGE SCALE GENOMIC DNA]</scope>
    <source>
        <strain evidence="3 4">RN42</strain>
    </source>
</reference>
<dbReference type="InterPro" id="IPR023210">
    <property type="entry name" value="NADP_OxRdtase_dom"/>
</dbReference>
<accession>A0A3N4IP50</accession>
<dbReference type="PANTHER" id="PTHR43625:SF40">
    <property type="entry name" value="ALDO-KETO REDUCTASE YAKC [NADP(+)]"/>
    <property type="match status" value="1"/>
</dbReference>
<proteinExistence type="predicted"/>
<evidence type="ECO:0000256" key="1">
    <source>
        <dbReference type="ARBA" id="ARBA00023002"/>
    </source>
</evidence>
<dbReference type="AlphaFoldDB" id="A0A3N4IP50"/>
<dbReference type="PANTHER" id="PTHR43625">
    <property type="entry name" value="AFLATOXIN B1 ALDEHYDE REDUCTASE"/>
    <property type="match status" value="1"/>
</dbReference>
<dbReference type="Gene3D" id="3.20.20.100">
    <property type="entry name" value="NADP-dependent oxidoreductase domain"/>
    <property type="match status" value="1"/>
</dbReference>
<feature type="domain" description="NADP-dependent oxidoreductase" evidence="2">
    <location>
        <begin position="21"/>
        <end position="317"/>
    </location>
</feature>
<gene>
    <name evidence="3" type="ORF">BJ508DRAFT_411199</name>
</gene>
<dbReference type="GO" id="GO:0005737">
    <property type="term" value="C:cytoplasm"/>
    <property type="evidence" value="ECO:0007669"/>
    <property type="project" value="TreeGrafter"/>
</dbReference>
<dbReference type="InterPro" id="IPR036812">
    <property type="entry name" value="NAD(P)_OxRdtase_dom_sf"/>
</dbReference>
<dbReference type="SUPFAM" id="SSF51430">
    <property type="entry name" value="NAD(P)-linked oxidoreductase"/>
    <property type="match status" value="1"/>
</dbReference>
<organism evidence="3 4">
    <name type="scientific">Ascobolus immersus RN42</name>
    <dbReference type="NCBI Taxonomy" id="1160509"/>
    <lineage>
        <taxon>Eukaryota</taxon>
        <taxon>Fungi</taxon>
        <taxon>Dikarya</taxon>
        <taxon>Ascomycota</taxon>
        <taxon>Pezizomycotina</taxon>
        <taxon>Pezizomycetes</taxon>
        <taxon>Pezizales</taxon>
        <taxon>Ascobolaceae</taxon>
        <taxon>Ascobolus</taxon>
    </lineage>
</organism>
<protein>
    <submittedName>
        <fullName evidence="3">Aldo/keto reductase</fullName>
    </submittedName>
</protein>
<dbReference type="Proteomes" id="UP000275078">
    <property type="component" value="Unassembled WGS sequence"/>
</dbReference>
<evidence type="ECO:0000259" key="2">
    <source>
        <dbReference type="Pfam" id="PF00248"/>
    </source>
</evidence>
<dbReference type="InterPro" id="IPR050791">
    <property type="entry name" value="Aldo-Keto_reductase"/>
</dbReference>
<dbReference type="Pfam" id="PF00248">
    <property type="entry name" value="Aldo_ket_red"/>
    <property type="match status" value="1"/>
</dbReference>